<dbReference type="GO" id="GO:0003677">
    <property type="term" value="F:DNA binding"/>
    <property type="evidence" value="ECO:0007669"/>
    <property type="project" value="InterPro"/>
</dbReference>
<reference evidence="2 3" key="1">
    <citation type="submission" date="2017-10" db="EMBL/GenBank/DDBJ databases">
        <title>Complete Genome Sequence of Faecalibacterium prausnitzii isolated from the gut of healthy adult Indian.</title>
        <authorList>
            <person name="Bag S."/>
            <person name="Ghosh T.S."/>
            <person name="Das B."/>
        </authorList>
    </citation>
    <scope>NUCLEOTIDE SEQUENCE [LARGE SCALE GENOMIC DNA]</scope>
    <source>
        <strain evidence="2 3">Indica</strain>
    </source>
</reference>
<evidence type="ECO:0000259" key="1">
    <source>
        <dbReference type="PROSITE" id="PS50943"/>
    </source>
</evidence>
<dbReference type="SUPFAM" id="SSF47413">
    <property type="entry name" value="lambda repressor-like DNA-binding domains"/>
    <property type="match status" value="1"/>
</dbReference>
<organism evidence="2 3">
    <name type="scientific">Faecalibacterium prausnitzii</name>
    <dbReference type="NCBI Taxonomy" id="853"/>
    <lineage>
        <taxon>Bacteria</taxon>
        <taxon>Bacillati</taxon>
        <taxon>Bacillota</taxon>
        <taxon>Clostridia</taxon>
        <taxon>Eubacteriales</taxon>
        <taxon>Oscillospiraceae</taxon>
        <taxon>Faecalibacterium</taxon>
    </lineage>
</organism>
<dbReference type="InterPro" id="IPR001387">
    <property type="entry name" value="Cro/C1-type_HTH"/>
</dbReference>
<sequence>MTNYRNRIGEAIAFARNVAGRSQQELADMLGRDKRTIQKWERGEIRIALEDYLDVFDTLHLPVGPYEMWIRHPELFPRGMEDIKGFSTEKKRRVLADYYLHQAAPLEIEQEYYILFGDHGSNSCGIRQEQLANLQTPLRDRKRIVNQIIDNYYEARAIGHLTDPEGQQPVMPILEACYDASARSVEANENRYSIGSIEDYLDDAEKPAEE</sequence>
<dbReference type="AlphaFoldDB" id="A0A291TBR9"/>
<dbReference type="Gene3D" id="1.10.260.40">
    <property type="entry name" value="lambda repressor-like DNA-binding domains"/>
    <property type="match status" value="1"/>
</dbReference>
<dbReference type="Proteomes" id="UP000223709">
    <property type="component" value="Chromosome"/>
</dbReference>
<name>A0A291TBR9_9FIRM</name>
<dbReference type="EMBL" id="CP023819">
    <property type="protein sequence ID" value="ATL90565.1"/>
    <property type="molecule type" value="Genomic_DNA"/>
</dbReference>
<gene>
    <name evidence="2" type="ORF">CRH10_09770</name>
</gene>
<evidence type="ECO:0000313" key="3">
    <source>
        <dbReference type="Proteomes" id="UP000223709"/>
    </source>
</evidence>
<proteinExistence type="predicted"/>
<dbReference type="Pfam" id="PF01381">
    <property type="entry name" value="HTH_3"/>
    <property type="match status" value="1"/>
</dbReference>
<dbReference type="PROSITE" id="PS50943">
    <property type="entry name" value="HTH_CROC1"/>
    <property type="match status" value="1"/>
</dbReference>
<accession>A0A291TBR9</accession>
<feature type="domain" description="HTH cro/C1-type" evidence="1">
    <location>
        <begin position="12"/>
        <end position="59"/>
    </location>
</feature>
<dbReference type="InterPro" id="IPR010982">
    <property type="entry name" value="Lambda_DNA-bd_dom_sf"/>
</dbReference>
<protein>
    <recommendedName>
        <fullName evidence="1">HTH cro/C1-type domain-containing protein</fullName>
    </recommendedName>
</protein>
<evidence type="ECO:0000313" key="2">
    <source>
        <dbReference type="EMBL" id="ATL90565.1"/>
    </source>
</evidence>
<dbReference type="RefSeq" id="WP_098924329.1">
    <property type="nucleotide sequence ID" value="NZ_CP023819.1"/>
</dbReference>
<dbReference type="CDD" id="cd00093">
    <property type="entry name" value="HTH_XRE"/>
    <property type="match status" value="1"/>
</dbReference>